<dbReference type="InterPro" id="IPR037119">
    <property type="entry name" value="Haem_oxidase_HugZ-like_sf"/>
</dbReference>
<dbReference type="Pfam" id="PF10615">
    <property type="entry name" value="DUF2470"/>
    <property type="match status" value="1"/>
</dbReference>
<evidence type="ECO:0000313" key="4">
    <source>
        <dbReference type="EMBL" id="CAD9810346.1"/>
    </source>
</evidence>
<evidence type="ECO:0000256" key="1">
    <source>
        <dbReference type="SAM" id="SignalP"/>
    </source>
</evidence>
<evidence type="ECO:0000259" key="2">
    <source>
        <dbReference type="Pfam" id="PF10615"/>
    </source>
</evidence>
<evidence type="ECO:0008006" key="5">
    <source>
        <dbReference type="Google" id="ProtNLM"/>
    </source>
</evidence>
<proteinExistence type="predicted"/>
<dbReference type="InterPro" id="IPR055343">
    <property type="entry name" value="CREG_beta-barrel"/>
</dbReference>
<dbReference type="AlphaFoldDB" id="A0A7S2XJU7"/>
<sequence length="362" mass="39126">MMMVGHSMSILVAGLCLTGRVSAFSARLLRAGGSSHSLGGITTTAPTLMQRAFGDIGGDRVVFLEGSDTRLFNAPKHDVRSDVDMGDIPPEELALQQRLGEHQQNAPKMGWAVDIRTLVEYNHGFAVMSTNSKTDPGFPGGSVVGFAPDEDGRPIFVFSGMSTHTQDILADPKCSVTIASKEFKGAADGRVNLMGKVALMKDPEEIEAAKALYLKKHPGAFWVNFGDFNWFRMEELHKIRFVGGFARAGSVTPEEYTEAKPDPISQFGMHIASHMNDDHQSSTIAMVANAIPGLDVSEAVITSVDSLGMYVKCTRTPRASDQPQQFKIRIPFPRPAADRKDVKSIIVEMTQAAAATSAPAEN</sequence>
<feature type="domain" description="CREG-like beta-barrel" evidence="3">
    <location>
        <begin position="115"/>
        <end position="257"/>
    </location>
</feature>
<protein>
    <recommendedName>
        <fullName evidence="5">DUF2470 domain-containing protein</fullName>
    </recommendedName>
</protein>
<reference evidence="4" key="1">
    <citation type="submission" date="2021-01" db="EMBL/GenBank/DDBJ databases">
        <authorList>
            <person name="Corre E."/>
            <person name="Pelletier E."/>
            <person name="Niang G."/>
            <person name="Scheremetjew M."/>
            <person name="Finn R."/>
            <person name="Kale V."/>
            <person name="Holt S."/>
            <person name="Cochrane G."/>
            <person name="Meng A."/>
            <person name="Brown T."/>
            <person name="Cohen L."/>
        </authorList>
    </citation>
    <scope>NUCLEOTIDE SEQUENCE</scope>
    <source>
        <strain evidence="4">CCMP2084</strain>
    </source>
</reference>
<dbReference type="PANTHER" id="PTHR13343">
    <property type="entry name" value="CREG1 PROTEIN"/>
    <property type="match status" value="1"/>
</dbReference>
<organism evidence="4">
    <name type="scientific">Attheya septentrionalis</name>
    <dbReference type="NCBI Taxonomy" id="420275"/>
    <lineage>
        <taxon>Eukaryota</taxon>
        <taxon>Sar</taxon>
        <taxon>Stramenopiles</taxon>
        <taxon>Ochrophyta</taxon>
        <taxon>Bacillariophyta</taxon>
        <taxon>Coscinodiscophyceae</taxon>
        <taxon>Chaetocerotophycidae</taxon>
        <taxon>Chaetocerotales</taxon>
        <taxon>Attheyaceae</taxon>
        <taxon>Attheya</taxon>
    </lineage>
</organism>
<gene>
    <name evidence="4" type="ORF">ASEP1449_LOCUS2169</name>
</gene>
<evidence type="ECO:0000259" key="3">
    <source>
        <dbReference type="Pfam" id="PF13883"/>
    </source>
</evidence>
<accession>A0A7S2XJU7</accession>
<feature type="signal peptide" evidence="1">
    <location>
        <begin position="1"/>
        <end position="23"/>
    </location>
</feature>
<name>A0A7S2XJU7_9STRA</name>
<dbReference type="GO" id="GO:0005737">
    <property type="term" value="C:cytoplasm"/>
    <property type="evidence" value="ECO:0007669"/>
    <property type="project" value="UniProtKB-ARBA"/>
</dbReference>
<dbReference type="InterPro" id="IPR019595">
    <property type="entry name" value="DUF2470"/>
</dbReference>
<dbReference type="Gene3D" id="3.20.180.10">
    <property type="entry name" value="PNP-oxidase-like"/>
    <property type="match status" value="1"/>
</dbReference>
<dbReference type="SUPFAM" id="SSF50475">
    <property type="entry name" value="FMN-binding split barrel"/>
    <property type="match status" value="1"/>
</dbReference>
<dbReference type="PANTHER" id="PTHR13343:SF24">
    <property type="entry name" value="OS07G0573800 PROTEIN"/>
    <property type="match status" value="1"/>
</dbReference>
<dbReference type="Pfam" id="PF13883">
    <property type="entry name" value="CREG_beta-barrel"/>
    <property type="match status" value="1"/>
</dbReference>
<keyword evidence="1" id="KW-0732">Signal</keyword>
<dbReference type="EMBL" id="HBHQ01003313">
    <property type="protein sequence ID" value="CAD9810346.1"/>
    <property type="molecule type" value="Transcribed_RNA"/>
</dbReference>
<feature type="domain" description="DUF2470" evidence="2">
    <location>
        <begin position="270"/>
        <end position="349"/>
    </location>
</feature>
<dbReference type="Gene3D" id="2.30.110.10">
    <property type="entry name" value="Electron Transport, Fmn-binding Protein, Chain A"/>
    <property type="match status" value="1"/>
</dbReference>
<feature type="chain" id="PRO_5030705545" description="DUF2470 domain-containing protein" evidence="1">
    <location>
        <begin position="24"/>
        <end position="362"/>
    </location>
</feature>
<dbReference type="InterPro" id="IPR012349">
    <property type="entry name" value="Split_barrel_FMN-bd"/>
</dbReference>